<feature type="region of interest" description="Disordered" evidence="1">
    <location>
        <begin position="563"/>
        <end position="592"/>
    </location>
</feature>
<evidence type="ECO:0000313" key="5">
    <source>
        <dbReference type="Proteomes" id="UP000077266"/>
    </source>
</evidence>
<dbReference type="EMBL" id="KV425884">
    <property type="protein sequence ID" value="KZW03384.1"/>
    <property type="molecule type" value="Genomic_DNA"/>
</dbReference>
<dbReference type="SUPFAM" id="SSF51445">
    <property type="entry name" value="(Trans)glycosidases"/>
    <property type="match status" value="1"/>
</dbReference>
<reference evidence="4 5" key="1">
    <citation type="journal article" date="2016" name="Mol. Biol. Evol.">
        <title>Comparative Genomics of Early-Diverging Mushroom-Forming Fungi Provides Insights into the Origins of Lignocellulose Decay Capabilities.</title>
        <authorList>
            <person name="Nagy L.G."/>
            <person name="Riley R."/>
            <person name="Tritt A."/>
            <person name="Adam C."/>
            <person name="Daum C."/>
            <person name="Floudas D."/>
            <person name="Sun H."/>
            <person name="Yadav J.S."/>
            <person name="Pangilinan J."/>
            <person name="Larsson K.H."/>
            <person name="Matsuura K."/>
            <person name="Barry K."/>
            <person name="Labutti K."/>
            <person name="Kuo R."/>
            <person name="Ohm R.A."/>
            <person name="Bhattacharya S.S."/>
            <person name="Shirouzu T."/>
            <person name="Yoshinaga Y."/>
            <person name="Martin F.M."/>
            <person name="Grigoriev I.V."/>
            <person name="Hibbett D.S."/>
        </authorList>
    </citation>
    <scope>NUCLEOTIDE SEQUENCE [LARGE SCALE GENOMIC DNA]</scope>
    <source>
        <strain evidence="4 5">HHB12029</strain>
    </source>
</reference>
<dbReference type="InterPro" id="IPR031728">
    <property type="entry name" value="GlcAase_C"/>
</dbReference>
<accession>A0A165QBY8</accession>
<organism evidence="4 5">
    <name type="scientific">Exidia glandulosa HHB12029</name>
    <dbReference type="NCBI Taxonomy" id="1314781"/>
    <lineage>
        <taxon>Eukaryota</taxon>
        <taxon>Fungi</taxon>
        <taxon>Dikarya</taxon>
        <taxon>Basidiomycota</taxon>
        <taxon>Agaricomycotina</taxon>
        <taxon>Agaricomycetes</taxon>
        <taxon>Auriculariales</taxon>
        <taxon>Exidiaceae</taxon>
        <taxon>Exidia</taxon>
    </lineage>
</organism>
<protein>
    <recommendedName>
        <fullName evidence="3">Beta-glucuronidase C-terminal domain-containing protein</fullName>
    </recommendedName>
</protein>
<feature type="signal peptide" evidence="2">
    <location>
        <begin position="1"/>
        <end position="18"/>
    </location>
</feature>
<dbReference type="Gene3D" id="2.60.40.1180">
    <property type="entry name" value="Golgi alpha-mannosidase II"/>
    <property type="match status" value="1"/>
</dbReference>
<dbReference type="PANTHER" id="PTHR36183">
    <property type="entry name" value="BETA-GLUCURONIDASE"/>
    <property type="match status" value="1"/>
</dbReference>
<dbReference type="InterPro" id="IPR052974">
    <property type="entry name" value="GH79_Enzymes"/>
</dbReference>
<dbReference type="STRING" id="1314781.A0A165QBY8"/>
<feature type="domain" description="Beta-glucuronidase C-terminal" evidence="3">
    <location>
        <begin position="440"/>
        <end position="540"/>
    </location>
</feature>
<dbReference type="InParanoid" id="A0A165QBY8"/>
<evidence type="ECO:0000313" key="4">
    <source>
        <dbReference type="EMBL" id="KZW03384.1"/>
    </source>
</evidence>
<sequence>MFSPTLVTLLLATAGAHAQYVGYQAYDPTQPVSDPPLPDPAPALDFAVQLDYGGNPTAGLPVKGSFLGVSIEMVLVEDIIGSNKSYVHPEFLNLMSNLKARGGTPVLRLGGNSQEIAYLVSETGTGAATIKEDIDGTRTKRLVYTQGVVEAMRTASDAVGIEWFVGQTMNQTNPPRLEFVELAEQLLGDKLKTIQLGNEPDLYPNKFRANDGTYTPQVYLEEVQSIIDAMKSDSKITSVNKIGGPSLCECVGSFKSPNNPLTDLDYLGKFHDYLNSIIVMHYPTDNCPTVADYRPTPQNFMNGLLTHTGQYSPVGFARRYDSLAATAAGASLPLVLLEFNTASCNGFLGVSDSFGASLWILDLALQLAASGFSNAMMHLGGQTSYYSPFLNPPENATDGSKWSVFPNMYTLLLMSEALGPSGNARVADLNANSGNDFTPGYVIYEDNKPARLVLMNYMTDSTGAHDYTANVQVQDGTAQVSVRYLAAKAATSKSGITYAGQGWGGYFESDGTLQGQQKTETVPCSGGQCAIKVPAPGVAVVFLTGDIFDASKTSIPTFNADGTTGGSNGAGGSSGSGGSGGTGSGGGNGTGAASRATAAATGVLAGVAALAMGVMVLA</sequence>
<dbReference type="OrthoDB" id="2796951at2759"/>
<dbReference type="InterPro" id="IPR013780">
    <property type="entry name" value="Glyco_hydro_b"/>
</dbReference>
<dbReference type="PANTHER" id="PTHR36183:SF2">
    <property type="entry name" value="BETA-GLUCURONIDASE C-TERMINAL DOMAIN-CONTAINING PROTEIN"/>
    <property type="match status" value="1"/>
</dbReference>
<name>A0A165QBY8_EXIGL</name>
<keyword evidence="5" id="KW-1185">Reference proteome</keyword>
<dbReference type="AlphaFoldDB" id="A0A165QBY8"/>
<evidence type="ECO:0000259" key="3">
    <source>
        <dbReference type="Pfam" id="PF16862"/>
    </source>
</evidence>
<dbReference type="Proteomes" id="UP000077266">
    <property type="component" value="Unassembled WGS sequence"/>
</dbReference>
<dbReference type="Pfam" id="PF16862">
    <property type="entry name" value="Glyco_hydro_79C"/>
    <property type="match status" value="1"/>
</dbReference>
<dbReference type="Gene3D" id="3.20.20.80">
    <property type="entry name" value="Glycosidases"/>
    <property type="match status" value="1"/>
</dbReference>
<proteinExistence type="predicted"/>
<feature type="chain" id="PRO_5007864776" description="Beta-glucuronidase C-terminal domain-containing protein" evidence="2">
    <location>
        <begin position="19"/>
        <end position="618"/>
    </location>
</feature>
<feature type="compositionally biased region" description="Gly residues" evidence="1">
    <location>
        <begin position="563"/>
        <end position="590"/>
    </location>
</feature>
<keyword evidence="2" id="KW-0732">Signal</keyword>
<evidence type="ECO:0000256" key="2">
    <source>
        <dbReference type="SAM" id="SignalP"/>
    </source>
</evidence>
<evidence type="ECO:0000256" key="1">
    <source>
        <dbReference type="SAM" id="MobiDB-lite"/>
    </source>
</evidence>
<dbReference type="InterPro" id="IPR017853">
    <property type="entry name" value="GH"/>
</dbReference>
<gene>
    <name evidence="4" type="ORF">EXIGLDRAFT_664572</name>
</gene>